<evidence type="ECO:0000256" key="12">
    <source>
        <dbReference type="ARBA" id="ARBA00022932"/>
    </source>
</evidence>
<evidence type="ECO:0000256" key="3">
    <source>
        <dbReference type="ARBA" id="ARBA00022695"/>
    </source>
</evidence>
<dbReference type="GO" id="GO:0003887">
    <property type="term" value="F:DNA-directed DNA polymerase activity"/>
    <property type="evidence" value="ECO:0007669"/>
    <property type="project" value="UniProtKB-KW"/>
</dbReference>
<dbReference type="InterPro" id="IPR056924">
    <property type="entry name" value="SH3_Tf2-1"/>
</dbReference>
<dbReference type="SUPFAM" id="SSF53098">
    <property type="entry name" value="Ribonuclease H-like"/>
    <property type="match status" value="1"/>
</dbReference>
<dbReference type="AlphaFoldDB" id="A0A5N5HI82"/>
<dbReference type="FunFam" id="3.10.10.10:FF:000007">
    <property type="entry name" value="Retrovirus-related Pol polyprotein from transposon 17.6-like Protein"/>
    <property type="match status" value="1"/>
</dbReference>
<evidence type="ECO:0000256" key="11">
    <source>
        <dbReference type="ARBA" id="ARBA00022918"/>
    </source>
</evidence>
<evidence type="ECO:0000313" key="16">
    <source>
        <dbReference type="EMBL" id="KAB2625911.1"/>
    </source>
</evidence>
<gene>
    <name evidence="16" type="ORF">D8674_017571</name>
</gene>
<dbReference type="PANTHER" id="PTHR37984">
    <property type="entry name" value="PROTEIN CBG26694"/>
    <property type="match status" value="1"/>
</dbReference>
<keyword evidence="12" id="KW-0239">DNA-directed DNA polymerase</keyword>
<keyword evidence="10" id="KW-0229">DNA integration</keyword>
<evidence type="ECO:0000256" key="14">
    <source>
        <dbReference type="ARBA" id="ARBA00023172"/>
    </source>
</evidence>
<keyword evidence="3" id="KW-0548">Nucleotidyltransferase</keyword>
<dbReference type="InterPro" id="IPR036397">
    <property type="entry name" value="RNaseH_sf"/>
</dbReference>
<keyword evidence="9" id="KW-0460">Magnesium</keyword>
<dbReference type="PANTHER" id="PTHR37984:SF5">
    <property type="entry name" value="PROTEIN NYNRIN-LIKE"/>
    <property type="match status" value="1"/>
</dbReference>
<evidence type="ECO:0000259" key="15">
    <source>
        <dbReference type="PROSITE" id="PS50878"/>
    </source>
</evidence>
<dbReference type="SUPFAM" id="SSF54160">
    <property type="entry name" value="Chromo domain-like"/>
    <property type="match status" value="1"/>
</dbReference>
<evidence type="ECO:0000313" key="17">
    <source>
        <dbReference type="Proteomes" id="UP000327157"/>
    </source>
</evidence>
<organism evidence="16 17">
    <name type="scientific">Pyrus ussuriensis x Pyrus communis</name>
    <dbReference type="NCBI Taxonomy" id="2448454"/>
    <lineage>
        <taxon>Eukaryota</taxon>
        <taxon>Viridiplantae</taxon>
        <taxon>Streptophyta</taxon>
        <taxon>Embryophyta</taxon>
        <taxon>Tracheophyta</taxon>
        <taxon>Spermatophyta</taxon>
        <taxon>Magnoliopsida</taxon>
        <taxon>eudicotyledons</taxon>
        <taxon>Gunneridae</taxon>
        <taxon>Pentapetalae</taxon>
        <taxon>rosids</taxon>
        <taxon>fabids</taxon>
        <taxon>Rosales</taxon>
        <taxon>Rosaceae</taxon>
        <taxon>Amygdaloideae</taxon>
        <taxon>Maleae</taxon>
        <taxon>Pyrus</taxon>
    </lineage>
</organism>
<sequence>MSTTVSLRTCPVITLMSLVIRRRCSVFSVWAQGRSGVLWRLRIEDVRVVRHFPDVFPEDLPGLPPDRDVEFTIELIPGTNPISLTPYRMAPAELRELKVQLQELVDKGFIQPSTSPWGAPVLFVRKKDGTLRLCIDYRQLNRVTIKNRYPLPRIDDLFDQLRGACVFSKIDLRSGYYQLKISRDDVPKTAFRTRYGHYEFLVMPFGLTNAPAAFMDLMNRVFQPYLDRFVIVFIDDILVYSKSKAEHVRHLTLVLKRLREHQLYAKFSKCQFWLDQGILVDPQKVAAVESWEQPRTVTEVRSFLGLAGYYRRFVKDFSVIALPLTRLTRKDVKFEWDDKCEQSFQRLKHCLTHAPVLALPDDSGDFEVYSDASLNGLGCVLMQHGRVIAYASRQLKPHERNYPTHDLELAAIIFALKLWRHYLYGEKCRIFTDHKSLQYLFTQKELNLRQRRWLELLSDYDCTIDYHPGRANVVADALSRKSQGRINALYASRAPLLVDLRTTGVRLEAEDRDVALLANFQVRPILVDRVLEAQVTDQETQELIQAREQGRRRDLRVRDSDGMLMLEGRMFVPKSVELKKEILDEAHISAYAMHPGATKMYHTIRPFYYWPGMKREIAEYVSRCAVCQQVKAERKKPFGLLQPLPVPEWKWENITMDFVYKLPRTHNGFDGIWVIVDRLTKSAHFIPTDGQSERTIQTLEDMLRASVLQFGDAWHQRLDLMEFAYNNSFHSSIGMAPFEALYGRACRTPLCWSEVGERVLVGPEIVEETTQNVQVIKSNLKAAQDRQKSLADRRATDRTYEVGDWVFLKLSPWRGVVRFGKKGKLSPRYIGPYMVTERVGEVAYRLELPPELARVHNVFHVSMLRHYVADPSHVIPPQPLEINPDLTYDEEPVTIIDWKEKVLRNKTVNLVKVLWRNHSVEEATWETEDRMRDLYPRLFFNH</sequence>
<keyword evidence="8" id="KW-0378">Hydrolase</keyword>
<evidence type="ECO:0000256" key="8">
    <source>
        <dbReference type="ARBA" id="ARBA00022801"/>
    </source>
</evidence>
<evidence type="ECO:0000256" key="10">
    <source>
        <dbReference type="ARBA" id="ARBA00022908"/>
    </source>
</evidence>
<dbReference type="Proteomes" id="UP000327157">
    <property type="component" value="Chromosome 16"/>
</dbReference>
<dbReference type="InterPro" id="IPR050951">
    <property type="entry name" value="Retrovirus_Pol_polyprotein"/>
</dbReference>
<dbReference type="InterPro" id="IPR041373">
    <property type="entry name" value="RT_RNaseH"/>
</dbReference>
<evidence type="ECO:0000256" key="9">
    <source>
        <dbReference type="ARBA" id="ARBA00022842"/>
    </source>
</evidence>
<keyword evidence="1" id="KW-0645">Protease</keyword>
<evidence type="ECO:0000256" key="2">
    <source>
        <dbReference type="ARBA" id="ARBA00022679"/>
    </source>
</evidence>
<dbReference type="EMBL" id="SMOL01000160">
    <property type="protein sequence ID" value="KAB2625911.1"/>
    <property type="molecule type" value="Genomic_DNA"/>
</dbReference>
<dbReference type="FunFam" id="3.30.70.270:FF:000020">
    <property type="entry name" value="Transposon Tf2-6 polyprotein-like Protein"/>
    <property type="match status" value="1"/>
</dbReference>
<keyword evidence="13" id="KW-0238">DNA-binding</keyword>
<reference evidence="16 17" key="1">
    <citation type="submission" date="2019-09" db="EMBL/GenBank/DDBJ databases">
        <authorList>
            <person name="Ou C."/>
        </authorList>
    </citation>
    <scope>NUCLEOTIDE SEQUENCE [LARGE SCALE GENOMIC DNA]</scope>
    <source>
        <strain evidence="16">S2</strain>
        <tissue evidence="16">Leaf</tissue>
    </source>
</reference>
<dbReference type="CDD" id="cd09274">
    <property type="entry name" value="RNase_HI_RT_Ty3"/>
    <property type="match status" value="1"/>
</dbReference>
<dbReference type="InterPro" id="IPR043128">
    <property type="entry name" value="Rev_trsase/Diguanyl_cyclase"/>
</dbReference>
<name>A0A5N5HI82_9ROSA</name>
<proteinExistence type="predicted"/>
<dbReference type="FunFam" id="3.10.20.370:FF:000001">
    <property type="entry name" value="Retrovirus-related Pol polyprotein from transposon 17.6-like protein"/>
    <property type="match status" value="1"/>
</dbReference>
<dbReference type="FunFam" id="1.10.340.70:FF:000001">
    <property type="entry name" value="Retrovirus-related Pol polyprotein from transposon gypsy-like Protein"/>
    <property type="match status" value="1"/>
</dbReference>
<keyword evidence="7" id="KW-0255">Endonuclease</keyword>
<dbReference type="GO" id="GO:0015074">
    <property type="term" value="P:DNA integration"/>
    <property type="evidence" value="ECO:0007669"/>
    <property type="project" value="UniProtKB-KW"/>
</dbReference>
<evidence type="ECO:0000256" key="4">
    <source>
        <dbReference type="ARBA" id="ARBA00022722"/>
    </source>
</evidence>
<dbReference type="GO" id="GO:0004519">
    <property type="term" value="F:endonuclease activity"/>
    <property type="evidence" value="ECO:0007669"/>
    <property type="project" value="UniProtKB-KW"/>
</dbReference>
<keyword evidence="2" id="KW-0808">Transferase</keyword>
<dbReference type="InterPro" id="IPR012337">
    <property type="entry name" value="RNaseH-like_sf"/>
</dbReference>
<dbReference type="Gene3D" id="1.10.340.70">
    <property type="match status" value="1"/>
</dbReference>
<keyword evidence="6" id="KW-0064">Aspartyl protease</keyword>
<dbReference type="GO" id="GO:0003964">
    <property type="term" value="F:RNA-directed DNA polymerase activity"/>
    <property type="evidence" value="ECO:0007669"/>
    <property type="project" value="UniProtKB-KW"/>
</dbReference>
<evidence type="ECO:0000256" key="5">
    <source>
        <dbReference type="ARBA" id="ARBA00022723"/>
    </source>
</evidence>
<dbReference type="Pfam" id="PF24626">
    <property type="entry name" value="SH3_Tf2-1"/>
    <property type="match status" value="1"/>
</dbReference>
<dbReference type="GO" id="GO:0004190">
    <property type="term" value="F:aspartic-type endopeptidase activity"/>
    <property type="evidence" value="ECO:0007669"/>
    <property type="project" value="UniProtKB-KW"/>
</dbReference>
<comment type="caution">
    <text evidence="16">The sequence shown here is derived from an EMBL/GenBank/DDBJ whole genome shotgun (WGS) entry which is preliminary data.</text>
</comment>
<dbReference type="Gene3D" id="3.30.70.270">
    <property type="match status" value="2"/>
</dbReference>
<dbReference type="Pfam" id="PF17921">
    <property type="entry name" value="Integrase_H2C2"/>
    <property type="match status" value="1"/>
</dbReference>
<reference evidence="17" key="2">
    <citation type="submission" date="2019-10" db="EMBL/GenBank/DDBJ databases">
        <title>A de novo genome assembly of a pear dwarfing rootstock.</title>
        <authorList>
            <person name="Wang F."/>
            <person name="Wang J."/>
            <person name="Li S."/>
            <person name="Zhang Y."/>
            <person name="Fang M."/>
            <person name="Ma L."/>
            <person name="Zhao Y."/>
            <person name="Jiang S."/>
        </authorList>
    </citation>
    <scope>NUCLEOTIDE SEQUENCE [LARGE SCALE GENOMIC DNA]</scope>
</reference>
<evidence type="ECO:0000256" key="6">
    <source>
        <dbReference type="ARBA" id="ARBA00022750"/>
    </source>
</evidence>
<protein>
    <submittedName>
        <fullName evidence="16">S ribonuclease</fullName>
    </submittedName>
</protein>
<dbReference type="OrthoDB" id="1698514at2759"/>
<dbReference type="Pfam" id="PF00078">
    <property type="entry name" value="RVT_1"/>
    <property type="match status" value="1"/>
</dbReference>
<dbReference type="CDD" id="cd01647">
    <property type="entry name" value="RT_LTR"/>
    <property type="match status" value="1"/>
</dbReference>
<dbReference type="GO" id="GO:0006310">
    <property type="term" value="P:DNA recombination"/>
    <property type="evidence" value="ECO:0007669"/>
    <property type="project" value="UniProtKB-KW"/>
</dbReference>
<dbReference type="InterPro" id="IPR043502">
    <property type="entry name" value="DNA/RNA_pol_sf"/>
</dbReference>
<evidence type="ECO:0000256" key="13">
    <source>
        <dbReference type="ARBA" id="ARBA00023125"/>
    </source>
</evidence>
<dbReference type="Gene3D" id="3.10.10.10">
    <property type="entry name" value="HIV Type 1 Reverse Transcriptase, subunit A, domain 1"/>
    <property type="match status" value="1"/>
</dbReference>
<keyword evidence="11" id="KW-0695">RNA-directed DNA polymerase</keyword>
<dbReference type="Pfam" id="PF17917">
    <property type="entry name" value="RT_RNaseH"/>
    <property type="match status" value="1"/>
</dbReference>
<keyword evidence="14" id="KW-0233">DNA recombination</keyword>
<dbReference type="InterPro" id="IPR016197">
    <property type="entry name" value="Chromo-like_dom_sf"/>
</dbReference>
<evidence type="ECO:0000256" key="1">
    <source>
        <dbReference type="ARBA" id="ARBA00022670"/>
    </source>
</evidence>
<keyword evidence="17" id="KW-1185">Reference proteome</keyword>
<reference evidence="16 17" key="3">
    <citation type="submission" date="2019-11" db="EMBL/GenBank/DDBJ databases">
        <title>A de novo genome assembly of a pear dwarfing rootstock.</title>
        <authorList>
            <person name="Wang F."/>
            <person name="Wang J."/>
            <person name="Li S."/>
            <person name="Zhang Y."/>
            <person name="Fang M."/>
            <person name="Ma L."/>
            <person name="Zhao Y."/>
            <person name="Jiang S."/>
        </authorList>
    </citation>
    <scope>NUCLEOTIDE SEQUENCE [LARGE SCALE GENOMIC DNA]</scope>
    <source>
        <strain evidence="16">S2</strain>
        <tissue evidence="16">Leaf</tissue>
    </source>
</reference>
<dbReference type="InterPro" id="IPR041588">
    <property type="entry name" value="Integrase_H2C2"/>
</dbReference>
<accession>A0A5N5HI82</accession>
<evidence type="ECO:0000256" key="7">
    <source>
        <dbReference type="ARBA" id="ARBA00022759"/>
    </source>
</evidence>
<dbReference type="GO" id="GO:0046872">
    <property type="term" value="F:metal ion binding"/>
    <property type="evidence" value="ECO:0007669"/>
    <property type="project" value="UniProtKB-KW"/>
</dbReference>
<keyword evidence="5" id="KW-0479">Metal-binding</keyword>
<dbReference type="PROSITE" id="PS50878">
    <property type="entry name" value="RT_POL"/>
    <property type="match status" value="1"/>
</dbReference>
<dbReference type="InterPro" id="IPR000477">
    <property type="entry name" value="RT_dom"/>
</dbReference>
<keyword evidence="4" id="KW-0540">Nuclease</keyword>
<dbReference type="Gene3D" id="3.30.420.10">
    <property type="entry name" value="Ribonuclease H-like superfamily/Ribonuclease H"/>
    <property type="match status" value="1"/>
</dbReference>
<dbReference type="GO" id="GO:0006508">
    <property type="term" value="P:proteolysis"/>
    <property type="evidence" value="ECO:0007669"/>
    <property type="project" value="UniProtKB-KW"/>
</dbReference>
<dbReference type="SUPFAM" id="SSF56672">
    <property type="entry name" value="DNA/RNA polymerases"/>
    <property type="match status" value="1"/>
</dbReference>
<dbReference type="GO" id="GO:0003677">
    <property type="term" value="F:DNA binding"/>
    <property type="evidence" value="ECO:0007669"/>
    <property type="project" value="UniProtKB-KW"/>
</dbReference>
<feature type="domain" description="Reverse transcriptase" evidence="15">
    <location>
        <begin position="105"/>
        <end position="308"/>
    </location>
</feature>